<feature type="compositionally biased region" description="Basic and acidic residues" evidence="1">
    <location>
        <begin position="108"/>
        <end position="133"/>
    </location>
</feature>
<dbReference type="Gene3D" id="3.30.420.40">
    <property type="match status" value="1"/>
</dbReference>
<accession>A0AA40HTD6</accession>
<evidence type="ECO:0000256" key="1">
    <source>
        <dbReference type="SAM" id="MobiDB-lite"/>
    </source>
</evidence>
<name>A0AA40HTD6_CNENI</name>
<dbReference type="EMBL" id="JAULJE010000012">
    <property type="protein sequence ID" value="KAK1336537.1"/>
    <property type="molecule type" value="Genomic_DNA"/>
</dbReference>
<evidence type="ECO:0000313" key="2">
    <source>
        <dbReference type="EMBL" id="KAK1336537.1"/>
    </source>
</evidence>
<reference evidence="2" key="1">
    <citation type="submission" date="2023-06" db="EMBL/GenBank/DDBJ databases">
        <title>Reference genome for the Northern bat (Eptesicus nilssonii), a most northern bat species.</title>
        <authorList>
            <person name="Laine V.N."/>
            <person name="Pulliainen A.T."/>
            <person name="Lilley T.M."/>
        </authorList>
    </citation>
    <scope>NUCLEOTIDE SEQUENCE</scope>
    <source>
        <strain evidence="2">BLF_Eptnil</strain>
        <tissue evidence="2">Kidney</tissue>
    </source>
</reference>
<keyword evidence="3" id="KW-1185">Reference proteome</keyword>
<dbReference type="Proteomes" id="UP001177744">
    <property type="component" value="Unassembled WGS sequence"/>
</dbReference>
<feature type="compositionally biased region" description="Low complexity" evidence="1">
    <location>
        <begin position="80"/>
        <end position="95"/>
    </location>
</feature>
<sequence>MDSGDWVPHTVPIYKGYALLHAILRLDLVGSLMKIPTELATASPSPPSGRSCVRTSRRSGAGRRDLEQEVAAQPPAPPWGRSSPSATSGAAATRRCLGEPPGGTTMHPDAEGDHRSGSQHREDQVHRAPERKSSCGSAAPSWPQRSTFQQMWSSKQE</sequence>
<gene>
    <name evidence="2" type="ORF">QTO34_002568</name>
</gene>
<protein>
    <submittedName>
        <fullName evidence="2">Uncharacterized protein</fullName>
    </submittedName>
</protein>
<proteinExistence type="predicted"/>
<evidence type="ECO:0000313" key="3">
    <source>
        <dbReference type="Proteomes" id="UP001177744"/>
    </source>
</evidence>
<feature type="region of interest" description="Disordered" evidence="1">
    <location>
        <begin position="39"/>
        <end position="157"/>
    </location>
</feature>
<dbReference type="AlphaFoldDB" id="A0AA40HTD6"/>
<organism evidence="2 3">
    <name type="scientific">Cnephaeus nilssonii</name>
    <name type="common">Northern bat</name>
    <name type="synonym">Eptesicus nilssonii</name>
    <dbReference type="NCBI Taxonomy" id="3371016"/>
    <lineage>
        <taxon>Eukaryota</taxon>
        <taxon>Metazoa</taxon>
        <taxon>Chordata</taxon>
        <taxon>Craniata</taxon>
        <taxon>Vertebrata</taxon>
        <taxon>Euteleostomi</taxon>
        <taxon>Mammalia</taxon>
        <taxon>Eutheria</taxon>
        <taxon>Laurasiatheria</taxon>
        <taxon>Chiroptera</taxon>
        <taxon>Yangochiroptera</taxon>
        <taxon>Vespertilionidae</taxon>
        <taxon>Cnephaeus</taxon>
    </lineage>
</organism>
<feature type="compositionally biased region" description="Polar residues" evidence="1">
    <location>
        <begin position="143"/>
        <end position="157"/>
    </location>
</feature>
<comment type="caution">
    <text evidence="2">The sequence shown here is derived from an EMBL/GenBank/DDBJ whole genome shotgun (WGS) entry which is preliminary data.</text>
</comment>